<evidence type="ECO:0000256" key="4">
    <source>
        <dbReference type="ARBA" id="ARBA00024746"/>
    </source>
</evidence>
<comment type="similarity">
    <text evidence="1">Belongs to the FlgD family.</text>
</comment>
<reference evidence="6 7" key="1">
    <citation type="submission" date="2016-03" db="EMBL/GenBank/DDBJ databases">
        <title>Genome sequence of Nesiotobacter sp. nov., a moderately halophilic alphaproteobacterium isolated from the Yellow Sea, China.</title>
        <authorList>
            <person name="Zhang G."/>
            <person name="Zhang R."/>
        </authorList>
    </citation>
    <scope>NUCLEOTIDE SEQUENCE [LARGE SCALE GENOMIC DNA]</scope>
    <source>
        <strain evidence="6 7">WB1-6</strain>
    </source>
</reference>
<evidence type="ECO:0000256" key="3">
    <source>
        <dbReference type="ARBA" id="ARBA00022795"/>
    </source>
</evidence>
<dbReference type="AlphaFoldDB" id="A0A1U7JEH7"/>
<accession>A0A1U7JEH7</accession>
<evidence type="ECO:0000313" key="6">
    <source>
        <dbReference type="EMBL" id="OKL43082.1"/>
    </source>
</evidence>
<dbReference type="Pfam" id="PF03963">
    <property type="entry name" value="FlgD"/>
    <property type="match status" value="1"/>
</dbReference>
<dbReference type="InterPro" id="IPR005648">
    <property type="entry name" value="FlgD"/>
</dbReference>
<keyword evidence="3" id="KW-1005">Bacterial flagellum biogenesis</keyword>
<proteinExistence type="inferred from homology"/>
<comment type="function">
    <text evidence="4">Required for flagellar hook formation. May act as a scaffolding protein.</text>
</comment>
<evidence type="ECO:0000256" key="1">
    <source>
        <dbReference type="ARBA" id="ARBA00010577"/>
    </source>
</evidence>
<dbReference type="GO" id="GO:0044781">
    <property type="term" value="P:bacterial-type flagellum organization"/>
    <property type="evidence" value="ECO:0007669"/>
    <property type="project" value="UniProtKB-KW"/>
</dbReference>
<evidence type="ECO:0000313" key="7">
    <source>
        <dbReference type="Proteomes" id="UP000185783"/>
    </source>
</evidence>
<sequence length="143" mass="15218">MTVAGVNNVASASSQPSAQADRNEAYMDYEAFLHLFMESLKNQDPTQPMDTAEYMGQLAQFSAVEQATMTNQNLEAMLNQSSVDQAAVLIGKTITTHDGKVSGTVESVQVTHQGNVAVLEDGTAILMQPGVTISDAPLENPEA</sequence>
<dbReference type="OrthoDB" id="9785233at2"/>
<comment type="caution">
    <text evidence="6">The sequence shown here is derived from an EMBL/GenBank/DDBJ whole genome shotgun (WGS) entry which is preliminary data.</text>
</comment>
<dbReference type="STRING" id="197461.A3843_15245"/>
<evidence type="ECO:0000256" key="2">
    <source>
        <dbReference type="ARBA" id="ARBA00016013"/>
    </source>
</evidence>
<feature type="compositionally biased region" description="Low complexity" evidence="5">
    <location>
        <begin position="10"/>
        <end position="20"/>
    </location>
</feature>
<dbReference type="NCBIfam" id="NF004670">
    <property type="entry name" value="PRK06009.1"/>
    <property type="match status" value="1"/>
</dbReference>
<feature type="region of interest" description="Disordered" evidence="5">
    <location>
        <begin position="1"/>
        <end position="21"/>
    </location>
</feature>
<organism evidence="6 7">
    <name type="scientific">Pseudovibrio exalbescens</name>
    <dbReference type="NCBI Taxonomy" id="197461"/>
    <lineage>
        <taxon>Bacteria</taxon>
        <taxon>Pseudomonadati</taxon>
        <taxon>Pseudomonadota</taxon>
        <taxon>Alphaproteobacteria</taxon>
        <taxon>Hyphomicrobiales</taxon>
        <taxon>Stappiaceae</taxon>
        <taxon>Pseudovibrio</taxon>
    </lineage>
</organism>
<name>A0A1U7JEH7_9HYPH</name>
<dbReference type="Proteomes" id="UP000185783">
    <property type="component" value="Unassembled WGS sequence"/>
</dbReference>
<dbReference type="RefSeq" id="WP_028482868.1">
    <property type="nucleotide sequence ID" value="NZ_LVVZ01000022.1"/>
</dbReference>
<protein>
    <recommendedName>
        <fullName evidence="2">Basal-body rod modification protein FlgD</fullName>
    </recommendedName>
</protein>
<keyword evidence="7" id="KW-1185">Reference proteome</keyword>
<evidence type="ECO:0000256" key="5">
    <source>
        <dbReference type="SAM" id="MobiDB-lite"/>
    </source>
</evidence>
<gene>
    <name evidence="6" type="ORF">A3843_15245</name>
</gene>
<dbReference type="EMBL" id="LVVZ01000022">
    <property type="protein sequence ID" value="OKL43082.1"/>
    <property type="molecule type" value="Genomic_DNA"/>
</dbReference>